<keyword evidence="4 7" id="KW-0812">Transmembrane</keyword>
<feature type="transmembrane region" description="Helical" evidence="7">
    <location>
        <begin position="318"/>
        <end position="336"/>
    </location>
</feature>
<sequence>MASGSRTAASLSLFALTWPIFVESALQMFLRVSDTFMLSKVSDEAVAAVGVANQIIMFAVLLFNVIAVGSAVVITQYLGARRNREISSLASASVAINFLFGVLLSVLIVSFSVPLLHIFKLDPAVFDIGLRFLRIAGAALVIQGVLTVVTAIIQSHGYTRHTMMVTIGMNVLNLLGNYLVIYGPLGFPKLGVTGVAMSTAFAQSIGLAINLVILRKVAGVELTWARLTRWTKEHVDKVLRVGLPSSVNNCSYSASQFVTTALIATLGTAALTTRIYTMNLVFVVMILAISIGRGGQIIIGHMIGAGEREEAYRTVYRNLRASMLITLAAAAIIALLRVPLLELFTHDASIIQMGATLLLLGLLLEPGRNFNIIIERSLAAAGDARFAMYAAVSVSWLFSVPMTYLLGIHLGYGLLGIWAAFIMDEWLRGLILLLRWRSKAWQRKALVQRQEEAAV</sequence>
<dbReference type="InterPro" id="IPR002528">
    <property type="entry name" value="MATE_fam"/>
</dbReference>
<dbReference type="EMBL" id="JACXIY010000014">
    <property type="protein sequence ID" value="MBD2869188.1"/>
    <property type="molecule type" value="Genomic_DNA"/>
</dbReference>
<dbReference type="RefSeq" id="WP_190861107.1">
    <property type="nucleotide sequence ID" value="NZ_JACXIY010000014.1"/>
</dbReference>
<evidence type="ECO:0000256" key="6">
    <source>
        <dbReference type="ARBA" id="ARBA00023136"/>
    </source>
</evidence>
<dbReference type="PANTHER" id="PTHR42925">
    <property type="entry name" value="MULTIDRUG AND TOXIN EFFLUX PROTEIN MATE FAMILY"/>
    <property type="match status" value="1"/>
</dbReference>
<protein>
    <submittedName>
        <fullName evidence="8">MATE family efflux transporter</fullName>
    </submittedName>
</protein>
<evidence type="ECO:0000256" key="3">
    <source>
        <dbReference type="ARBA" id="ARBA00022475"/>
    </source>
</evidence>
<organism evidence="8 9">
    <name type="scientific">Paenibacillus arenilitoris</name>
    <dbReference type="NCBI Taxonomy" id="2772299"/>
    <lineage>
        <taxon>Bacteria</taxon>
        <taxon>Bacillati</taxon>
        <taxon>Bacillota</taxon>
        <taxon>Bacilli</taxon>
        <taxon>Bacillales</taxon>
        <taxon>Paenibacillaceae</taxon>
        <taxon>Paenibacillus</taxon>
    </lineage>
</organism>
<dbReference type="GO" id="GO:0042910">
    <property type="term" value="F:xenobiotic transmembrane transporter activity"/>
    <property type="evidence" value="ECO:0007669"/>
    <property type="project" value="InterPro"/>
</dbReference>
<feature type="transmembrane region" description="Helical" evidence="7">
    <location>
        <begin position="282"/>
        <end position="306"/>
    </location>
</feature>
<feature type="transmembrane region" description="Helical" evidence="7">
    <location>
        <begin position="348"/>
        <end position="365"/>
    </location>
</feature>
<evidence type="ECO:0000256" key="5">
    <source>
        <dbReference type="ARBA" id="ARBA00022989"/>
    </source>
</evidence>
<feature type="transmembrane region" description="Helical" evidence="7">
    <location>
        <begin position="165"/>
        <end position="185"/>
    </location>
</feature>
<feature type="transmembrane region" description="Helical" evidence="7">
    <location>
        <begin position="386"/>
        <end position="406"/>
    </location>
</feature>
<dbReference type="NCBIfam" id="TIGR00797">
    <property type="entry name" value="matE"/>
    <property type="match status" value="1"/>
</dbReference>
<evidence type="ECO:0000256" key="7">
    <source>
        <dbReference type="SAM" id="Phobius"/>
    </source>
</evidence>
<feature type="transmembrane region" description="Helical" evidence="7">
    <location>
        <begin position="132"/>
        <end position="153"/>
    </location>
</feature>
<dbReference type="InterPro" id="IPR047135">
    <property type="entry name" value="YsiQ"/>
</dbReference>
<reference evidence="8" key="1">
    <citation type="submission" date="2020-09" db="EMBL/GenBank/DDBJ databases">
        <title>A novel bacterium of genus Paenibacillus, isolated from South China Sea.</title>
        <authorList>
            <person name="Huang H."/>
            <person name="Mo K."/>
            <person name="Hu Y."/>
        </authorList>
    </citation>
    <scope>NUCLEOTIDE SEQUENCE</scope>
    <source>
        <strain evidence="8">IB182493</strain>
    </source>
</reference>
<gene>
    <name evidence="8" type="ORF">IDH41_11430</name>
</gene>
<comment type="subcellular location">
    <subcellularLocation>
        <location evidence="1">Cell membrane</location>
        <topology evidence="1">Multi-pass membrane protein</topology>
    </subcellularLocation>
</comment>
<dbReference type="PIRSF" id="PIRSF006603">
    <property type="entry name" value="DinF"/>
    <property type="match status" value="1"/>
</dbReference>
<feature type="transmembrane region" description="Helical" evidence="7">
    <location>
        <begin position="191"/>
        <end position="214"/>
    </location>
</feature>
<dbReference type="Pfam" id="PF01554">
    <property type="entry name" value="MatE"/>
    <property type="match status" value="2"/>
</dbReference>
<feature type="transmembrane region" description="Helical" evidence="7">
    <location>
        <begin position="86"/>
        <end position="112"/>
    </location>
</feature>
<evidence type="ECO:0000256" key="1">
    <source>
        <dbReference type="ARBA" id="ARBA00004651"/>
    </source>
</evidence>
<feature type="transmembrane region" description="Helical" evidence="7">
    <location>
        <begin position="257"/>
        <end position="276"/>
    </location>
</feature>
<feature type="transmembrane region" description="Helical" evidence="7">
    <location>
        <begin position="412"/>
        <end position="434"/>
    </location>
</feature>
<feature type="transmembrane region" description="Helical" evidence="7">
    <location>
        <begin position="46"/>
        <end position="74"/>
    </location>
</feature>
<dbReference type="GO" id="GO:0015297">
    <property type="term" value="F:antiporter activity"/>
    <property type="evidence" value="ECO:0007669"/>
    <property type="project" value="InterPro"/>
</dbReference>
<accession>A0A927CJE1</accession>
<evidence type="ECO:0000313" key="9">
    <source>
        <dbReference type="Proteomes" id="UP000632125"/>
    </source>
</evidence>
<dbReference type="PANTHER" id="PTHR42925:SF1">
    <property type="entry name" value="VIRULENCE FACTOR MVIN"/>
    <property type="match status" value="1"/>
</dbReference>
<keyword evidence="6 7" id="KW-0472">Membrane</keyword>
<dbReference type="InterPro" id="IPR048279">
    <property type="entry name" value="MdtK-like"/>
</dbReference>
<keyword evidence="3" id="KW-1003">Cell membrane</keyword>
<dbReference type="Proteomes" id="UP000632125">
    <property type="component" value="Unassembled WGS sequence"/>
</dbReference>
<comment type="caution">
    <text evidence="8">The sequence shown here is derived from an EMBL/GenBank/DDBJ whole genome shotgun (WGS) entry which is preliminary data.</text>
</comment>
<dbReference type="GO" id="GO:0005886">
    <property type="term" value="C:plasma membrane"/>
    <property type="evidence" value="ECO:0007669"/>
    <property type="project" value="UniProtKB-SubCell"/>
</dbReference>
<dbReference type="AlphaFoldDB" id="A0A927CJE1"/>
<name>A0A927CJE1_9BACL</name>
<evidence type="ECO:0000256" key="2">
    <source>
        <dbReference type="ARBA" id="ARBA00022448"/>
    </source>
</evidence>
<evidence type="ECO:0000313" key="8">
    <source>
        <dbReference type="EMBL" id="MBD2869188.1"/>
    </source>
</evidence>
<keyword evidence="5 7" id="KW-1133">Transmembrane helix</keyword>
<evidence type="ECO:0000256" key="4">
    <source>
        <dbReference type="ARBA" id="ARBA00022692"/>
    </source>
</evidence>
<dbReference type="CDD" id="cd13134">
    <property type="entry name" value="MATE_like_8"/>
    <property type="match status" value="1"/>
</dbReference>
<keyword evidence="2" id="KW-0813">Transport</keyword>
<keyword evidence="9" id="KW-1185">Reference proteome</keyword>
<proteinExistence type="predicted"/>